<dbReference type="EMBL" id="CM011681">
    <property type="protein sequence ID" value="TMS16930.1"/>
    <property type="molecule type" value="Genomic_DNA"/>
</dbReference>
<evidence type="ECO:0000313" key="2">
    <source>
        <dbReference type="Proteomes" id="UP000793456"/>
    </source>
</evidence>
<protein>
    <submittedName>
        <fullName evidence="1">Uncharacterized protein</fullName>
    </submittedName>
</protein>
<organism evidence="1 2">
    <name type="scientific">Larimichthys crocea</name>
    <name type="common">Large yellow croaker</name>
    <name type="synonym">Pseudosciaena crocea</name>
    <dbReference type="NCBI Taxonomy" id="215358"/>
    <lineage>
        <taxon>Eukaryota</taxon>
        <taxon>Metazoa</taxon>
        <taxon>Chordata</taxon>
        <taxon>Craniata</taxon>
        <taxon>Vertebrata</taxon>
        <taxon>Euteleostomi</taxon>
        <taxon>Actinopterygii</taxon>
        <taxon>Neopterygii</taxon>
        <taxon>Teleostei</taxon>
        <taxon>Neoteleostei</taxon>
        <taxon>Acanthomorphata</taxon>
        <taxon>Eupercaria</taxon>
        <taxon>Sciaenidae</taxon>
        <taxon>Larimichthys</taxon>
    </lineage>
</organism>
<keyword evidence="2" id="KW-1185">Reference proteome</keyword>
<accession>A0ACD3RC16</accession>
<sequence length="698" mass="77567">MNPSPDRGKECLPPKKRESRQGSTEHHVPLGEFKPPVPLRSRSITGGGEGGREASDRDRALINPNPHLLHTPPPLPAPAPALPLPLPWHLSYSPSVSLPLFPGQVGERRSSGSPAWRDDPLPSPLHHHSRWLRGEGTLSLPPSPSSSSASSFKTPFPADSREMWSYINSGRRDNSSSLFSPPYLFSQHSLYPQDPSLVEARHRYLGKRPNGLDGPGSRTASTSRPLLTGEYGNDSSRTRLDVSPHSSHTNGGRRQQEDLTSRIHSGGPFLSDSHAQEGPEPHSSLQDRHPHGLVKTSSNLLSTSPHPLGLVPRAGRGGLLDPLGPTPAEAQIYYSLGSVCHPSPQAQAYPLYSPSGTPQFNLHREPGPRQHNLRNSPHSPLGLPNSHDRSQRDRERDRDRDQERDREKVPQRDRERSKDKDKEKHLQHDKDQERDSERERRRDRERDRGRELSPSHLHTSPPALHSHSSPPALLPHFTKGSLIELASGRLKRVEELRTEDFLRSADTSPEFHLSTCTVLQISPSSAQGFSHLQVHLTDLNTQELLKVLVEYPFFVQDRGWSSCSPQKTSQLYGLSCRQLMEGDVCLALTPTPTQTHRTHTRTGSRTHRTHVSSRVAGESSSSNREEMPPPPPPPPLPHHHPPPTPPAPPRTLAAEPPVQEQPRPRKRRWSAPDTLPSTGTDAPSLLDLPHGSKLMKWQ</sequence>
<name>A0ACD3RC16_LARCR</name>
<dbReference type="Proteomes" id="UP000793456">
    <property type="component" value="Chromosome VIII"/>
</dbReference>
<gene>
    <name evidence="1" type="ORF">E3U43_014223</name>
</gene>
<comment type="caution">
    <text evidence="1">The sequence shown here is derived from an EMBL/GenBank/DDBJ whole genome shotgun (WGS) entry which is preliminary data.</text>
</comment>
<proteinExistence type="predicted"/>
<evidence type="ECO:0000313" key="1">
    <source>
        <dbReference type="EMBL" id="TMS16930.1"/>
    </source>
</evidence>
<reference evidence="1" key="1">
    <citation type="submission" date="2018-11" db="EMBL/GenBank/DDBJ databases">
        <title>The sequence and de novo assembly of Larimichthys crocea genome using PacBio and Hi-C technologies.</title>
        <authorList>
            <person name="Xu P."/>
            <person name="Chen B."/>
            <person name="Zhou Z."/>
            <person name="Ke Q."/>
            <person name="Wu Y."/>
            <person name="Bai H."/>
            <person name="Pu F."/>
        </authorList>
    </citation>
    <scope>NUCLEOTIDE SEQUENCE</scope>
    <source>
        <tissue evidence="1">Muscle</tissue>
    </source>
</reference>